<dbReference type="AlphaFoldDB" id="A0A315Z620"/>
<organism evidence="2 3">
    <name type="scientific">Sediminitomix flava</name>
    <dbReference type="NCBI Taxonomy" id="379075"/>
    <lineage>
        <taxon>Bacteria</taxon>
        <taxon>Pseudomonadati</taxon>
        <taxon>Bacteroidota</taxon>
        <taxon>Cytophagia</taxon>
        <taxon>Cytophagales</taxon>
        <taxon>Flammeovirgaceae</taxon>
        <taxon>Sediminitomix</taxon>
    </lineage>
</organism>
<accession>A0A315Z620</accession>
<dbReference type="Pfam" id="PF02368">
    <property type="entry name" value="Big_2"/>
    <property type="match status" value="1"/>
</dbReference>
<sequence>MIRSSIFLGIISILISSCIGDDIKFDTVEQSVSISNPIDSLKVGASYQFEAIYLNNVGQEEAQDIMWESSNEEVVSITSGGLVEGLTEGMTTIFASVQMPGDSFVDSIKLAVDEDLEQEVIGGAKGGTIQSTSSYLLEGDFTVSSINGGGIQIDIADNYRASTALPDLVLYLTNNPSTNAGALEIGSVQVFEGAHSYIIPNVDIGTYEYLLYYCKPFRVKVGDGKIE</sequence>
<gene>
    <name evidence="2" type="ORF">BC781_10663</name>
</gene>
<dbReference type="RefSeq" id="WP_109620947.1">
    <property type="nucleotide sequence ID" value="NZ_QGDO01000006.1"/>
</dbReference>
<dbReference type="PROSITE" id="PS51549">
    <property type="entry name" value="DM13"/>
    <property type="match status" value="1"/>
</dbReference>
<evidence type="ECO:0000259" key="1">
    <source>
        <dbReference type="PROSITE" id="PS51549"/>
    </source>
</evidence>
<evidence type="ECO:0000313" key="3">
    <source>
        <dbReference type="Proteomes" id="UP000245535"/>
    </source>
</evidence>
<name>A0A315Z620_SEDFL</name>
<dbReference type="EMBL" id="QGDO01000006">
    <property type="protein sequence ID" value="PWJ39162.1"/>
    <property type="molecule type" value="Genomic_DNA"/>
</dbReference>
<protein>
    <submittedName>
        <fullName evidence="2">Ig-like protein group 2</fullName>
    </submittedName>
</protein>
<dbReference type="InterPro" id="IPR008964">
    <property type="entry name" value="Invasin/intimin_cell_adhesion"/>
</dbReference>
<comment type="caution">
    <text evidence="2">The sequence shown here is derived from an EMBL/GenBank/DDBJ whole genome shotgun (WGS) entry which is preliminary data.</text>
</comment>
<dbReference type="InterPro" id="IPR003343">
    <property type="entry name" value="Big_2"/>
</dbReference>
<reference evidence="2 3" key="1">
    <citation type="submission" date="2018-03" db="EMBL/GenBank/DDBJ databases">
        <title>Genomic Encyclopedia of Archaeal and Bacterial Type Strains, Phase II (KMG-II): from individual species to whole genera.</title>
        <authorList>
            <person name="Goeker M."/>
        </authorList>
    </citation>
    <scope>NUCLEOTIDE SEQUENCE [LARGE SCALE GENOMIC DNA]</scope>
    <source>
        <strain evidence="2 3">DSM 28229</strain>
    </source>
</reference>
<dbReference type="Proteomes" id="UP000245535">
    <property type="component" value="Unassembled WGS sequence"/>
</dbReference>
<evidence type="ECO:0000313" key="2">
    <source>
        <dbReference type="EMBL" id="PWJ39162.1"/>
    </source>
</evidence>
<feature type="domain" description="DM13" evidence="1">
    <location>
        <begin position="126"/>
        <end position="227"/>
    </location>
</feature>
<keyword evidence="3" id="KW-1185">Reference proteome</keyword>
<dbReference type="SUPFAM" id="SSF49373">
    <property type="entry name" value="Invasin/intimin cell-adhesion fragments"/>
    <property type="match status" value="1"/>
</dbReference>
<dbReference type="InterPro" id="IPR019545">
    <property type="entry name" value="DM13_domain"/>
</dbReference>
<dbReference type="Gene3D" id="2.60.40.1080">
    <property type="match status" value="1"/>
</dbReference>
<dbReference type="PROSITE" id="PS51257">
    <property type="entry name" value="PROKAR_LIPOPROTEIN"/>
    <property type="match status" value="1"/>
</dbReference>
<dbReference type="OrthoDB" id="155521at2"/>
<proteinExistence type="predicted"/>